<dbReference type="Proteomes" id="UP000053475">
    <property type="component" value="Unassembled WGS sequence"/>
</dbReference>
<evidence type="ECO:0000313" key="2">
    <source>
        <dbReference type="EMBL" id="KIA75558.1"/>
    </source>
</evidence>
<protein>
    <recommendedName>
        <fullName evidence="1">DUF6546 domain-containing protein</fullName>
    </recommendedName>
</protein>
<sequence length="758" mass="85265">MSQKVAQPKGQEAKKAQLTAAEATLSPVLQRCNGVHSVKAAVSTCDYDLEPHFLPISYGLFDQTSVSSRISSIPVLNLSNRERLTNRYKQLSDRALFRIASSCRSLYNLTLQLSHISTSDMMDLSRQKLRRQVIADGIKALAPTVCSLDLDTQTSNDFSFVDIKSSANDNFSKSLWDISTRLDRLEMTNTALPLDFWFPESEYRKDSTSPHWPDLFAIYCYRDPALRFIHSNIIPQLPDNSRDAFDLMDTFFVSLGHAAQRVPWLATISYGLGMIHPTEFLWTRDDHGRRDVEAEAYWCFPCNYIPSEKVAAAWGFRLADIVTKPGQVPNWKAAFEPRIYGALHCYCTVFPEGIQLSSLSVIDRWTSGAAGVSRRRMVRHLECTIQIKYYQAGDDITHPNISSIQKINDDGYKSAVAALFDVLKTWDNSCRVALQLCVEYSYTRAEPQTKYSTLGTCSTANAGFMLPNTTIPDVQCITKLDIGADQSPRDQLYSVSMETQMEVAQHCTRLNEVCVPFLNEGLSGTPESHYDKQRRAFANGLRNLSPSLWVFRVWEDDGKLSGLSRHLSGEEDPLATNMGLMSLRLRHLKLYRARLPLDFLFPLDTSSDPIHSSRHWPNLEVLENDQAPHVTNAVSTGERELIYAGMLNNSTSPPPRTRETFDRLFISSGYAARQMPRLATLDYTTGSGSFSGKYSIFKFSNDQATRTVTATWTSTTGYKPDERVAKAWGFRLSDMTITYDGASATSKIELSPWLPAPI</sequence>
<evidence type="ECO:0000313" key="3">
    <source>
        <dbReference type="Proteomes" id="UP000053475"/>
    </source>
</evidence>
<dbReference type="InterPro" id="IPR046676">
    <property type="entry name" value="DUF6546"/>
</dbReference>
<name>A0A0C1E5Z0_ASPUT</name>
<feature type="domain" description="DUF6546" evidence="1">
    <location>
        <begin position="654"/>
        <end position="729"/>
    </location>
</feature>
<organism evidence="2 3">
    <name type="scientific">Aspergillus ustus</name>
    <dbReference type="NCBI Taxonomy" id="40382"/>
    <lineage>
        <taxon>Eukaryota</taxon>
        <taxon>Fungi</taxon>
        <taxon>Dikarya</taxon>
        <taxon>Ascomycota</taxon>
        <taxon>Pezizomycotina</taxon>
        <taxon>Eurotiomycetes</taxon>
        <taxon>Eurotiomycetidae</taxon>
        <taxon>Eurotiales</taxon>
        <taxon>Aspergillaceae</taxon>
        <taxon>Aspergillus</taxon>
        <taxon>Aspergillus subgen. Nidulantes</taxon>
    </lineage>
</organism>
<gene>
    <name evidence="2" type="ORF">HK57_00661</name>
</gene>
<comment type="caution">
    <text evidence="2">The sequence shown here is derived from an EMBL/GenBank/DDBJ whole genome shotgun (WGS) entry which is preliminary data.</text>
</comment>
<reference evidence="2 3" key="1">
    <citation type="submission" date="2014-11" db="EMBL/GenBank/DDBJ databases">
        <title>Genomics derived discovery of secondary metabolites biosynthetic gene clusters in Aspergillus ustus.</title>
        <authorList>
            <person name="Pi B."/>
            <person name="Dai F."/>
            <person name="Song X."/>
            <person name="Zhu C."/>
            <person name="Li H."/>
            <person name="Yu D."/>
        </authorList>
    </citation>
    <scope>NUCLEOTIDE SEQUENCE [LARGE SCALE GENOMIC DNA]</scope>
    <source>
        <strain evidence="2 3">3.3904</strain>
    </source>
</reference>
<evidence type="ECO:0000259" key="1">
    <source>
        <dbReference type="Pfam" id="PF20183"/>
    </source>
</evidence>
<accession>A0A0C1E5Z0</accession>
<keyword evidence="3" id="KW-1185">Reference proteome</keyword>
<dbReference type="Pfam" id="PF20183">
    <property type="entry name" value="DUF6546"/>
    <property type="match status" value="1"/>
</dbReference>
<dbReference type="AlphaFoldDB" id="A0A0C1E5Z0"/>
<proteinExistence type="predicted"/>
<dbReference type="EMBL" id="JOMC01000088">
    <property type="protein sequence ID" value="KIA75558.1"/>
    <property type="molecule type" value="Genomic_DNA"/>
</dbReference>